<dbReference type="SUPFAM" id="SSF53720">
    <property type="entry name" value="ALDH-like"/>
    <property type="match status" value="1"/>
</dbReference>
<comment type="similarity">
    <text evidence="1 4">Belongs to the aldehyde dehydrogenase family.</text>
</comment>
<evidence type="ECO:0000313" key="7">
    <source>
        <dbReference type="Proteomes" id="UP001429745"/>
    </source>
</evidence>
<evidence type="ECO:0000256" key="4">
    <source>
        <dbReference type="RuleBase" id="RU003345"/>
    </source>
</evidence>
<dbReference type="InterPro" id="IPR015590">
    <property type="entry name" value="Aldehyde_DH_dom"/>
</dbReference>
<dbReference type="Gene3D" id="3.40.309.10">
    <property type="entry name" value="Aldehyde Dehydrogenase, Chain A, domain 2"/>
    <property type="match status" value="1"/>
</dbReference>
<evidence type="ECO:0000256" key="3">
    <source>
        <dbReference type="PROSITE-ProRule" id="PRU10007"/>
    </source>
</evidence>
<dbReference type="Pfam" id="PF00171">
    <property type="entry name" value="Aldedh"/>
    <property type="match status" value="1"/>
</dbReference>
<name>A0ABX1KEN8_9MICO</name>
<accession>A0ABX1KEN8</accession>
<keyword evidence="7" id="KW-1185">Reference proteome</keyword>
<evidence type="ECO:0000259" key="5">
    <source>
        <dbReference type="Pfam" id="PF00171"/>
    </source>
</evidence>
<dbReference type="Gene3D" id="3.40.605.10">
    <property type="entry name" value="Aldehyde Dehydrogenase, Chain A, domain 1"/>
    <property type="match status" value="1"/>
</dbReference>
<protein>
    <submittedName>
        <fullName evidence="6">Aldehyde dehydrogenase</fullName>
    </submittedName>
</protein>
<evidence type="ECO:0000256" key="1">
    <source>
        <dbReference type="ARBA" id="ARBA00009986"/>
    </source>
</evidence>
<proteinExistence type="inferred from homology"/>
<dbReference type="PANTHER" id="PTHR42804:SF1">
    <property type="entry name" value="ALDEHYDE DEHYDROGENASE-RELATED"/>
    <property type="match status" value="1"/>
</dbReference>
<dbReference type="CDD" id="cd07139">
    <property type="entry name" value="ALDH_AldA-Rv0768"/>
    <property type="match status" value="1"/>
</dbReference>
<dbReference type="InterPro" id="IPR016162">
    <property type="entry name" value="Ald_DH_N"/>
</dbReference>
<dbReference type="InterPro" id="IPR016161">
    <property type="entry name" value="Ald_DH/histidinol_DH"/>
</dbReference>
<evidence type="ECO:0000313" key="6">
    <source>
        <dbReference type="EMBL" id="NLP84585.1"/>
    </source>
</evidence>
<reference evidence="6 7" key="1">
    <citation type="submission" date="2020-04" db="EMBL/GenBank/DDBJ databases">
        <title>CFH 90308 Microbacterium sp.</title>
        <authorList>
            <person name="Nie G."/>
            <person name="Ming H."/>
            <person name="Xia T."/>
        </authorList>
    </citation>
    <scope>NUCLEOTIDE SEQUENCE [LARGE SCALE GENOMIC DNA]</scope>
    <source>
        <strain evidence="6 7">CFH 90308</strain>
    </source>
</reference>
<dbReference type="PANTHER" id="PTHR42804">
    <property type="entry name" value="ALDEHYDE DEHYDROGENASE"/>
    <property type="match status" value="1"/>
</dbReference>
<gene>
    <name evidence="6" type="ORF">HF576_12065</name>
</gene>
<feature type="active site" evidence="3">
    <location>
        <position position="256"/>
    </location>
</feature>
<sequence length="481" mass="50354">MPEATQVQERLFAAGEFSESTGSQLIAVENPFDRSLIGHAPDGTAEDVDRAVLAARAAFDRGPWPRLSPAERGDWIDRLSDELEARAAETAAFVTDEIGQPISVARFMNGMRPVQHLRYYARLARGLEGEQVRPNVDRDGSSLHLRQPLGVAALIVPWNHPQSSTTLKLGPALAAGCTVVIKPAAESPLDIFNLAVAAQTIGLPPGVINVVSGGAETGRALVAHPGVDKVAFTGSTAAGRHIAATAGERLIPATLELGGKSAAIILDDADLEQVIAGLRVASFANTGQNCVSLSRVLAPASRYGQIVDALVDLARDLRMGDPQDAATEVGPLVSARALARVSGMVEQAQADGATVLAGDTAAPNDVGHFFAPRIITDAAPDSMIAQQEIFGPAITVHPYADVDDAIRIANATRYGLGGAVFSADEDAALAVARRVRTGSIGLNGYRPDLGSPFGGVKDSGLGREFGPEAIENYRESTSIFR</sequence>
<feature type="domain" description="Aldehyde dehydrogenase" evidence="5">
    <location>
        <begin position="20"/>
        <end position="478"/>
    </location>
</feature>
<evidence type="ECO:0000256" key="2">
    <source>
        <dbReference type="ARBA" id="ARBA00023002"/>
    </source>
</evidence>
<dbReference type="RefSeq" id="WP_168913085.1">
    <property type="nucleotide sequence ID" value="NZ_JABACI010000004.1"/>
</dbReference>
<dbReference type="InterPro" id="IPR029510">
    <property type="entry name" value="Ald_DH_CS_GLU"/>
</dbReference>
<comment type="caution">
    <text evidence="6">The sequence shown here is derived from an EMBL/GenBank/DDBJ whole genome shotgun (WGS) entry which is preliminary data.</text>
</comment>
<dbReference type="EMBL" id="JABACI010000004">
    <property type="protein sequence ID" value="NLP84585.1"/>
    <property type="molecule type" value="Genomic_DNA"/>
</dbReference>
<dbReference type="InterPro" id="IPR016163">
    <property type="entry name" value="Ald_DH_C"/>
</dbReference>
<dbReference type="Proteomes" id="UP001429745">
    <property type="component" value="Unassembled WGS sequence"/>
</dbReference>
<keyword evidence="2 4" id="KW-0560">Oxidoreductase</keyword>
<dbReference type="PROSITE" id="PS00687">
    <property type="entry name" value="ALDEHYDE_DEHYDR_GLU"/>
    <property type="match status" value="1"/>
</dbReference>
<organism evidence="6 7">
    <name type="scientific">Microbacterium salsuginis</name>
    <dbReference type="NCBI Taxonomy" id="2722803"/>
    <lineage>
        <taxon>Bacteria</taxon>
        <taxon>Bacillati</taxon>
        <taxon>Actinomycetota</taxon>
        <taxon>Actinomycetes</taxon>
        <taxon>Micrococcales</taxon>
        <taxon>Microbacteriaceae</taxon>
        <taxon>Microbacterium</taxon>
    </lineage>
</organism>